<dbReference type="RefSeq" id="WP_091858922.1">
    <property type="nucleotide sequence ID" value="NZ_FNBZ01000006.1"/>
</dbReference>
<evidence type="ECO:0000313" key="3">
    <source>
        <dbReference type="Proteomes" id="UP000199468"/>
    </source>
</evidence>
<proteinExistence type="predicted"/>
<comment type="caution">
    <text evidence="2">The sequence shown here is derived from an EMBL/GenBank/DDBJ whole genome shotgun (WGS) entry which is preliminary data.</text>
</comment>
<protein>
    <submittedName>
        <fullName evidence="2">Aspartyl-tRNA(Asn)/glutamyl-tRNA(Gln) amidotransferase subunit A</fullName>
    </submittedName>
</protein>
<dbReference type="InterPro" id="IPR000120">
    <property type="entry name" value="Amidase"/>
</dbReference>
<evidence type="ECO:0000259" key="1">
    <source>
        <dbReference type="Pfam" id="PF01425"/>
    </source>
</evidence>
<dbReference type="InterPro" id="IPR036928">
    <property type="entry name" value="AS_sf"/>
</dbReference>
<dbReference type="Proteomes" id="UP000199468">
    <property type="component" value="Unassembled WGS sequence"/>
</dbReference>
<dbReference type="Pfam" id="PF01425">
    <property type="entry name" value="Amidase"/>
    <property type="match status" value="1"/>
</dbReference>
<dbReference type="PANTHER" id="PTHR11895">
    <property type="entry name" value="TRANSAMIDASE"/>
    <property type="match status" value="1"/>
</dbReference>
<organism evidence="2 3">
    <name type="scientific">Bosea robiniae</name>
    <dbReference type="NCBI Taxonomy" id="1036780"/>
    <lineage>
        <taxon>Bacteria</taxon>
        <taxon>Pseudomonadati</taxon>
        <taxon>Pseudomonadota</taxon>
        <taxon>Alphaproteobacteria</taxon>
        <taxon>Hyphomicrobiales</taxon>
        <taxon>Boseaceae</taxon>
        <taxon>Bosea</taxon>
    </lineage>
</organism>
<feature type="domain" description="Amidase" evidence="1">
    <location>
        <begin position="31"/>
        <end position="423"/>
    </location>
</feature>
<dbReference type="InterPro" id="IPR023631">
    <property type="entry name" value="Amidase_dom"/>
</dbReference>
<dbReference type="SUPFAM" id="SSF75304">
    <property type="entry name" value="Amidase signature (AS) enzymes"/>
    <property type="match status" value="1"/>
</dbReference>
<dbReference type="Gene3D" id="3.90.1300.10">
    <property type="entry name" value="Amidase signature (AS) domain"/>
    <property type="match status" value="1"/>
</dbReference>
<reference evidence="2 3" key="1">
    <citation type="submission" date="2016-10" db="EMBL/GenBank/DDBJ databases">
        <authorList>
            <person name="Varghese N."/>
            <person name="Submissions S."/>
        </authorList>
    </citation>
    <scope>NUCLEOTIDE SEQUENCE [LARGE SCALE GENOMIC DNA]</scope>
    <source>
        <strain evidence="2 3">DSM 26672</strain>
    </source>
</reference>
<dbReference type="EMBL" id="FNBZ01000006">
    <property type="protein sequence ID" value="SDG92106.1"/>
    <property type="molecule type" value="Genomic_DNA"/>
</dbReference>
<name>A0ABY0P6A1_9HYPH</name>
<keyword evidence="3" id="KW-1185">Reference proteome</keyword>
<accession>A0ABY0P6A1</accession>
<gene>
    <name evidence="2" type="ORF">SAMN05421844_10612</name>
</gene>
<sequence>MTESLRPSATERLDQALGRIRDPKLEGGKVFTTLYEASARREAEASDARIAAGKPLGPLDGRIVSIKDLFDVAGETTRAGAAVLRRQPPAAADAPIVQRLRAAGAVIVGKTQMTEFAFSALGTNAHDPVAGNPHDRSRAPGGSSSGAVVSVVDGMAEIAIGSDTGGSIRIPAALTGAVGFKPTSGRVPTTGAFSLSSTLDTVGPIARSVVDCAMTDAVLAGQAPSPLAPRPQARFVVARGRLFDAMEAEVTEAFEAGLDRLRRAGLSVEDGSLDPSLDALAALDRIGGFPSIELGATLRDLGVDGLDEVDPKTRVRIEAGAGILGVDYVRMQRWRAAAVAAFAAAMTDDTVYLIPTTPIRAPLLASVADDAGFHHANGLVLRNPRIGNLLDTPSLSLPLPVPAGALPVGMMLIGRRGADRPLLAMAASAEAALARV</sequence>
<dbReference type="PANTHER" id="PTHR11895:SF176">
    <property type="entry name" value="AMIDASE AMID-RELATED"/>
    <property type="match status" value="1"/>
</dbReference>
<evidence type="ECO:0000313" key="2">
    <source>
        <dbReference type="EMBL" id="SDG92106.1"/>
    </source>
</evidence>